<comment type="caution">
    <text evidence="1">The sequence shown here is derived from an EMBL/GenBank/DDBJ whole genome shotgun (WGS) entry which is preliminary data.</text>
</comment>
<gene>
    <name evidence="1" type="ORF">GCM10010124_29360</name>
</gene>
<evidence type="ECO:0000313" key="1">
    <source>
        <dbReference type="EMBL" id="GGK34828.1"/>
    </source>
</evidence>
<protein>
    <submittedName>
        <fullName evidence="1">Uncharacterized protein</fullName>
    </submittedName>
</protein>
<reference evidence="1" key="1">
    <citation type="journal article" date="2014" name="Int. J. Syst. Evol. Microbiol.">
        <title>Complete genome sequence of Corynebacterium casei LMG S-19264T (=DSM 44701T), isolated from a smear-ripened cheese.</title>
        <authorList>
            <consortium name="US DOE Joint Genome Institute (JGI-PGF)"/>
            <person name="Walter F."/>
            <person name="Albersmeier A."/>
            <person name="Kalinowski J."/>
            <person name="Ruckert C."/>
        </authorList>
    </citation>
    <scope>NUCLEOTIDE SEQUENCE</scope>
    <source>
        <strain evidence="1">JCM 3091</strain>
    </source>
</reference>
<accession>A0A8J3FKT6</accession>
<dbReference type="Proteomes" id="UP000662200">
    <property type="component" value="Unassembled WGS sequence"/>
</dbReference>
<evidence type="ECO:0000313" key="2">
    <source>
        <dbReference type="Proteomes" id="UP000662200"/>
    </source>
</evidence>
<keyword evidence="2" id="KW-1185">Reference proteome</keyword>
<sequence>MRRLRLVSVVLTGALAASVGVAPPAAALDLGLGMLLPVLAPMLPGQQGWVSAMWTTDGDVCDIRITASGGSVGVDYPTNTDTYTSLYINSALADGNLDYSAFRFDIPDNALLAQLLTVKVSWRQMKSNSFKRTDDLRTKVFTCAGTARSDTALVTIPVSLALGAGVTQKTTALSVARGTPGWIKIAYAGTRPGMNNFRVALTPPANLTVTYPNGAGSAGLNANSALLVGTEDFAAVYLDASKLNAGTYKVPVTATYSGGSLTGSLTLTVT</sequence>
<dbReference type="EMBL" id="BMQC01000010">
    <property type="protein sequence ID" value="GGK34828.1"/>
    <property type="molecule type" value="Genomic_DNA"/>
</dbReference>
<reference evidence="1" key="2">
    <citation type="submission" date="2020-09" db="EMBL/GenBank/DDBJ databases">
        <authorList>
            <person name="Sun Q."/>
            <person name="Ohkuma M."/>
        </authorList>
    </citation>
    <scope>NUCLEOTIDE SEQUENCE</scope>
    <source>
        <strain evidence="1">JCM 3091</strain>
    </source>
</reference>
<dbReference type="RefSeq" id="WP_189114891.1">
    <property type="nucleotide sequence ID" value="NZ_BMQC01000010.1"/>
</dbReference>
<organism evidence="1 2">
    <name type="scientific">Pilimelia terevasa</name>
    <dbReference type="NCBI Taxonomy" id="53372"/>
    <lineage>
        <taxon>Bacteria</taxon>
        <taxon>Bacillati</taxon>
        <taxon>Actinomycetota</taxon>
        <taxon>Actinomycetes</taxon>
        <taxon>Micromonosporales</taxon>
        <taxon>Micromonosporaceae</taxon>
        <taxon>Pilimelia</taxon>
    </lineage>
</organism>
<name>A0A8J3FKT6_9ACTN</name>
<proteinExistence type="predicted"/>
<dbReference type="AlphaFoldDB" id="A0A8J3FKT6"/>